<dbReference type="SMART" id="SM01092">
    <property type="entry name" value="CO_deh_flav_C"/>
    <property type="match status" value="1"/>
</dbReference>
<dbReference type="Gene3D" id="3.30.465.10">
    <property type="match status" value="1"/>
</dbReference>
<dbReference type="InterPro" id="IPR036683">
    <property type="entry name" value="CO_DH_flav_C_dom_sf"/>
</dbReference>
<keyword evidence="4" id="KW-0560">Oxidoreductase</keyword>
<proteinExistence type="predicted"/>
<dbReference type="InterPro" id="IPR005107">
    <property type="entry name" value="CO_DH_flav_C"/>
</dbReference>
<evidence type="ECO:0000313" key="4">
    <source>
        <dbReference type="EMBL" id="KPQ11492.1"/>
    </source>
</evidence>
<dbReference type="PROSITE" id="PS51387">
    <property type="entry name" value="FAD_PCMH"/>
    <property type="match status" value="1"/>
</dbReference>
<dbReference type="InterPro" id="IPR051312">
    <property type="entry name" value="Diverse_Substr_Oxidored"/>
</dbReference>
<dbReference type="OrthoDB" id="9814706at2"/>
<dbReference type="EMBL" id="FMBM01000002">
    <property type="protein sequence ID" value="SCC82399.1"/>
    <property type="molecule type" value="Genomic_DNA"/>
</dbReference>
<feature type="domain" description="FAD-binding PCMH-type" evidence="3">
    <location>
        <begin position="1"/>
        <end position="174"/>
    </location>
</feature>
<dbReference type="EMBL" id="LJSX01000007">
    <property type="protein sequence ID" value="KPQ11492.1"/>
    <property type="molecule type" value="Genomic_DNA"/>
</dbReference>
<evidence type="ECO:0000259" key="3">
    <source>
        <dbReference type="PROSITE" id="PS51387"/>
    </source>
</evidence>
<dbReference type="EC" id="1.2.99.2" evidence="4"/>
<keyword evidence="1" id="KW-0285">Flavoprotein</keyword>
<dbReference type="Gene3D" id="3.30.43.10">
    <property type="entry name" value="Uridine Diphospho-n-acetylenolpyruvylglucosamine Reductase, domain 2"/>
    <property type="match status" value="1"/>
</dbReference>
<gene>
    <name evidence="4" type="primary">coxM-2</name>
    <name evidence="5" type="ORF">GA0071312_3390</name>
    <name evidence="4" type="ORF">HLUCCO17_06185</name>
</gene>
<sequence length="288" mass="30095">MDVFDYHRPATIAELTGMLASNDARPLAGGTDLIPQMREGRRKVAAIIDIKHVEACRVIAPLPDGGLAIGAAVSSTTVARDERIRRDYPGIAAAALLIGSYQVQNRASLGGNICNAAPSADAVPPLIAHGARAEIAGSAGLREIPLEEIFAGPGRTHLAPGEVLTRILLPPVAVRSASHYLRFTPRREMDIAIAGVGGFIVLDEAGTVTQARIALASVAPKPIRAPSAEAALIGASLDDATIHAAGEAARGDASPISDTRGSADYRRELVAVLTRRVLTHCRQLIDQA</sequence>
<keyword evidence="2" id="KW-0274">FAD</keyword>
<dbReference type="Pfam" id="PF00941">
    <property type="entry name" value="FAD_binding_5"/>
    <property type="match status" value="1"/>
</dbReference>
<evidence type="ECO:0000256" key="1">
    <source>
        <dbReference type="ARBA" id="ARBA00022630"/>
    </source>
</evidence>
<dbReference type="GO" id="GO:0016491">
    <property type="term" value="F:oxidoreductase activity"/>
    <property type="evidence" value="ECO:0007669"/>
    <property type="project" value="UniProtKB-KW"/>
</dbReference>
<dbReference type="Gene3D" id="3.30.390.50">
    <property type="entry name" value="CO dehydrogenase flavoprotein, C-terminal domain"/>
    <property type="match status" value="1"/>
</dbReference>
<organism evidence="4 6">
    <name type="scientific">Saliniramus fredricksonii</name>
    <dbReference type="NCBI Taxonomy" id="1653334"/>
    <lineage>
        <taxon>Bacteria</taxon>
        <taxon>Pseudomonadati</taxon>
        <taxon>Pseudomonadota</taxon>
        <taxon>Alphaproteobacteria</taxon>
        <taxon>Hyphomicrobiales</taxon>
        <taxon>Salinarimonadaceae</taxon>
        <taxon>Saliniramus</taxon>
    </lineage>
</organism>
<dbReference type="PANTHER" id="PTHR42659">
    <property type="entry name" value="XANTHINE DEHYDROGENASE SUBUNIT C-RELATED"/>
    <property type="match status" value="1"/>
</dbReference>
<dbReference type="RefSeq" id="WP_074445897.1">
    <property type="nucleotide sequence ID" value="NZ_FMBM01000002.1"/>
</dbReference>
<dbReference type="PATRIC" id="fig|1653334.4.peg.2309"/>
<dbReference type="SUPFAM" id="SSF55447">
    <property type="entry name" value="CO dehydrogenase flavoprotein C-terminal domain-like"/>
    <property type="match status" value="1"/>
</dbReference>
<keyword evidence="7" id="KW-1185">Reference proteome</keyword>
<name>A0A0P8BPG8_9HYPH</name>
<dbReference type="STRING" id="1653334.GA0071312_3390"/>
<dbReference type="InterPro" id="IPR016167">
    <property type="entry name" value="FAD-bd_PCMH_sub1"/>
</dbReference>
<evidence type="ECO:0000313" key="5">
    <source>
        <dbReference type="EMBL" id="SCC82399.1"/>
    </source>
</evidence>
<evidence type="ECO:0000313" key="7">
    <source>
        <dbReference type="Proteomes" id="UP000182800"/>
    </source>
</evidence>
<dbReference type="Proteomes" id="UP000182800">
    <property type="component" value="Unassembled WGS sequence"/>
</dbReference>
<reference evidence="5 7" key="2">
    <citation type="submission" date="2016-08" db="EMBL/GenBank/DDBJ databases">
        <authorList>
            <person name="Varghese N."/>
            <person name="Submissions Spin"/>
        </authorList>
    </citation>
    <scope>NUCLEOTIDE SEQUENCE [LARGE SCALE GENOMIC DNA]</scope>
    <source>
        <strain evidence="5 7">HL-109</strain>
    </source>
</reference>
<dbReference type="SUPFAM" id="SSF56176">
    <property type="entry name" value="FAD-binding/transporter-associated domain-like"/>
    <property type="match status" value="1"/>
</dbReference>
<dbReference type="InterPro" id="IPR016169">
    <property type="entry name" value="FAD-bd_PCMH_sub2"/>
</dbReference>
<dbReference type="InterPro" id="IPR016166">
    <property type="entry name" value="FAD-bd_PCMH"/>
</dbReference>
<dbReference type="GO" id="GO:0071949">
    <property type="term" value="F:FAD binding"/>
    <property type="evidence" value="ECO:0007669"/>
    <property type="project" value="InterPro"/>
</dbReference>
<evidence type="ECO:0000256" key="2">
    <source>
        <dbReference type="ARBA" id="ARBA00022827"/>
    </source>
</evidence>
<dbReference type="InterPro" id="IPR002346">
    <property type="entry name" value="Mopterin_DH_FAD-bd"/>
</dbReference>
<evidence type="ECO:0000313" key="6">
    <source>
        <dbReference type="Proteomes" id="UP000050497"/>
    </source>
</evidence>
<accession>A0A0P8BPG8</accession>
<dbReference type="PANTHER" id="PTHR42659:SF9">
    <property type="entry name" value="XANTHINE DEHYDROGENASE FAD-BINDING SUBUNIT XDHB-RELATED"/>
    <property type="match status" value="1"/>
</dbReference>
<dbReference type="Proteomes" id="UP000050497">
    <property type="component" value="Unassembled WGS sequence"/>
</dbReference>
<comment type="caution">
    <text evidence="4">The sequence shown here is derived from an EMBL/GenBank/DDBJ whole genome shotgun (WGS) entry which is preliminary data.</text>
</comment>
<dbReference type="InterPro" id="IPR036318">
    <property type="entry name" value="FAD-bd_PCMH-like_sf"/>
</dbReference>
<dbReference type="AlphaFoldDB" id="A0A0P8BPG8"/>
<protein>
    <submittedName>
        <fullName evidence="4">Carbon-monoxide dehydrogenase medium subunit</fullName>
        <ecNumber evidence="4">1.2.99.2</ecNumber>
    </submittedName>
</protein>
<dbReference type="Pfam" id="PF03450">
    <property type="entry name" value="CO_deh_flav_C"/>
    <property type="match status" value="1"/>
</dbReference>
<reference evidence="4 6" key="1">
    <citation type="submission" date="2015-09" db="EMBL/GenBank/DDBJ databases">
        <title>Identification and resolution of microdiversity through metagenomic sequencing of parallel consortia.</title>
        <authorList>
            <person name="Nelson W.C."/>
            <person name="Romine M.F."/>
            <person name="Lindemann S.R."/>
        </authorList>
    </citation>
    <scope>NUCLEOTIDE SEQUENCE [LARGE SCALE GENOMIC DNA]</scope>
    <source>
        <strain evidence="4">HL-109</strain>
    </source>
</reference>